<evidence type="ECO:0000313" key="2">
    <source>
        <dbReference type="Proteomes" id="UP000005824"/>
    </source>
</evidence>
<dbReference type="Proteomes" id="UP000005824">
    <property type="component" value="Unassembled WGS sequence"/>
</dbReference>
<gene>
    <name evidence="1" type="ORF">CfE428DRAFT_6058</name>
</gene>
<evidence type="ECO:0000313" key="1">
    <source>
        <dbReference type="EMBL" id="EDY16439.1"/>
    </source>
</evidence>
<dbReference type="STRING" id="497964.CfE428DRAFT_6058"/>
<protein>
    <submittedName>
        <fullName evidence="1">Uncharacterized protein</fullName>
    </submittedName>
</protein>
<keyword evidence="2" id="KW-1185">Reference proteome</keyword>
<sequence>MIPNEPGTPWYSFLKSRFIEAQPPSGKGPLLSLVIQTIQQQSPVLADIQGLVELSLGSALPVVSAFVGQLNLETRDFSIRQDQSAKIFSGQLSDNGRVMVLREAGQAKQIHLVHEATLAQLL</sequence>
<reference evidence="1 2" key="1">
    <citation type="journal article" date="2011" name="J. Bacteriol.">
        <title>Genome sequence of Chthoniobacter flavus Ellin428, an aerobic heterotrophic soil bacterium.</title>
        <authorList>
            <person name="Kant R."/>
            <person name="van Passel M.W."/>
            <person name="Palva A."/>
            <person name="Lucas S."/>
            <person name="Lapidus A."/>
            <person name="Glavina Del Rio T."/>
            <person name="Dalin E."/>
            <person name="Tice H."/>
            <person name="Bruce D."/>
            <person name="Goodwin L."/>
            <person name="Pitluck S."/>
            <person name="Larimer F.W."/>
            <person name="Land M.L."/>
            <person name="Hauser L."/>
            <person name="Sangwan P."/>
            <person name="de Vos W.M."/>
            <person name="Janssen P.H."/>
            <person name="Smidt H."/>
        </authorList>
    </citation>
    <scope>NUCLEOTIDE SEQUENCE [LARGE SCALE GENOMIC DNA]</scope>
    <source>
        <strain evidence="1 2">Ellin428</strain>
    </source>
</reference>
<accession>B4DAW7</accession>
<name>B4DAW7_9BACT</name>
<dbReference type="EMBL" id="ABVL01000033">
    <property type="protein sequence ID" value="EDY16439.1"/>
    <property type="molecule type" value="Genomic_DNA"/>
</dbReference>
<comment type="caution">
    <text evidence="1">The sequence shown here is derived from an EMBL/GenBank/DDBJ whole genome shotgun (WGS) entry which is preliminary data.</text>
</comment>
<proteinExistence type="predicted"/>
<dbReference type="InParanoid" id="B4DAW7"/>
<organism evidence="1 2">
    <name type="scientific">Chthoniobacter flavus Ellin428</name>
    <dbReference type="NCBI Taxonomy" id="497964"/>
    <lineage>
        <taxon>Bacteria</taxon>
        <taxon>Pseudomonadati</taxon>
        <taxon>Verrucomicrobiota</taxon>
        <taxon>Spartobacteria</taxon>
        <taxon>Chthoniobacterales</taxon>
        <taxon>Chthoniobacteraceae</taxon>
        <taxon>Chthoniobacter</taxon>
    </lineage>
</organism>
<dbReference type="AlphaFoldDB" id="B4DAW7"/>